<dbReference type="PANTHER" id="PTHR42852">
    <property type="entry name" value="THIOL:DISULFIDE INTERCHANGE PROTEIN DSBE"/>
    <property type="match status" value="1"/>
</dbReference>
<feature type="signal peptide" evidence="5">
    <location>
        <begin position="1"/>
        <end position="18"/>
    </location>
</feature>
<keyword evidence="3" id="KW-1015">Disulfide bond</keyword>
<dbReference type="InterPro" id="IPR050553">
    <property type="entry name" value="Thioredoxin_ResA/DsbE_sf"/>
</dbReference>
<evidence type="ECO:0000259" key="6">
    <source>
        <dbReference type="PROSITE" id="PS51352"/>
    </source>
</evidence>
<evidence type="ECO:0000256" key="5">
    <source>
        <dbReference type="SAM" id="SignalP"/>
    </source>
</evidence>
<dbReference type="CDD" id="cd02966">
    <property type="entry name" value="TlpA_like_family"/>
    <property type="match status" value="1"/>
</dbReference>
<dbReference type="Gene3D" id="3.40.30.10">
    <property type="entry name" value="Glutaredoxin"/>
    <property type="match status" value="1"/>
</dbReference>
<name>A0A1H6L7J3_9FLAO</name>
<dbReference type="InterPro" id="IPR025380">
    <property type="entry name" value="DUF4369"/>
</dbReference>
<dbReference type="PROSITE" id="PS51352">
    <property type="entry name" value="THIOREDOXIN_2"/>
    <property type="match status" value="1"/>
</dbReference>
<evidence type="ECO:0000256" key="1">
    <source>
        <dbReference type="ARBA" id="ARBA00004196"/>
    </source>
</evidence>
<gene>
    <name evidence="7" type="ORF">SAMN02927937_01734</name>
</gene>
<keyword evidence="2" id="KW-0201">Cytochrome c-type biogenesis</keyword>
<reference evidence="7 8" key="1">
    <citation type="submission" date="2016-10" db="EMBL/GenBank/DDBJ databases">
        <authorList>
            <person name="de Groot N.N."/>
        </authorList>
    </citation>
    <scope>NUCLEOTIDE SEQUENCE [LARGE SCALE GENOMIC DNA]</scope>
    <source>
        <strain evidence="7 8">CGMCC 1.10825</strain>
    </source>
</reference>
<feature type="domain" description="Thioredoxin" evidence="6">
    <location>
        <begin position="231"/>
        <end position="369"/>
    </location>
</feature>
<dbReference type="STRING" id="1159016.SAMN02927937_01734"/>
<dbReference type="AlphaFoldDB" id="A0A1H6L7J3"/>
<dbReference type="PANTHER" id="PTHR42852:SF6">
    <property type="entry name" value="THIOL:DISULFIDE INTERCHANGE PROTEIN DSBE"/>
    <property type="match status" value="1"/>
</dbReference>
<evidence type="ECO:0000313" key="7">
    <source>
        <dbReference type="EMBL" id="SEH84365.1"/>
    </source>
</evidence>
<dbReference type="PROSITE" id="PS00194">
    <property type="entry name" value="THIOREDOXIN_1"/>
    <property type="match status" value="1"/>
</dbReference>
<dbReference type="OrthoDB" id="1069091at2"/>
<accession>A0A1H6L7J3</accession>
<dbReference type="GO" id="GO:0030313">
    <property type="term" value="C:cell envelope"/>
    <property type="evidence" value="ECO:0007669"/>
    <property type="project" value="UniProtKB-SubCell"/>
</dbReference>
<evidence type="ECO:0000256" key="4">
    <source>
        <dbReference type="ARBA" id="ARBA00023284"/>
    </source>
</evidence>
<evidence type="ECO:0000313" key="8">
    <source>
        <dbReference type="Proteomes" id="UP000199634"/>
    </source>
</evidence>
<dbReference type="InterPro" id="IPR000866">
    <property type="entry name" value="AhpC/TSA"/>
</dbReference>
<dbReference type="InterPro" id="IPR036249">
    <property type="entry name" value="Thioredoxin-like_sf"/>
</dbReference>
<sequence length="369" mass="43341">MKKQFILCLLFIPFIVNAQHTIKGDVKKNTTNFTVYLKEFTNYNWIVLDSTVVNKNKFEFHIADNDKLIYIDTKDNPDFYIKLYNVKGTTNIKFNLANNTYSLKGTEKNEGLSKYEHFIKPYYQELDKLTKQKPKILNPSKFTPEEQEAYYKHFLLEKAVKNKIDIAKFKFIEQNKKNAYTKILIAEKLKSTFKEEDYDVLEKFYSDLELIDKNSENGQKLASFLREYKNVKIGAKVADFSLTDVNETKQTLYKNLEKYTIIDFWASWCAPCRKENPNVVALYNKYKDKGLNIIGISLDNDKQKWINAIEKDQLSWLQLSDLKGWNEPLLQTFKITSIPKTIILDKNGVIIAKDLRGDELENKLKELFK</sequence>
<dbReference type="EMBL" id="FNXE01000022">
    <property type="protein sequence ID" value="SEH84365.1"/>
    <property type="molecule type" value="Genomic_DNA"/>
</dbReference>
<evidence type="ECO:0000256" key="2">
    <source>
        <dbReference type="ARBA" id="ARBA00022748"/>
    </source>
</evidence>
<organism evidence="7 8">
    <name type="scientific">Paenimyroides marinum</name>
    <dbReference type="NCBI Taxonomy" id="1159016"/>
    <lineage>
        <taxon>Bacteria</taxon>
        <taxon>Pseudomonadati</taxon>
        <taxon>Bacteroidota</taxon>
        <taxon>Flavobacteriia</taxon>
        <taxon>Flavobacteriales</taxon>
        <taxon>Flavobacteriaceae</taxon>
        <taxon>Paenimyroides</taxon>
    </lineage>
</organism>
<dbReference type="InterPro" id="IPR013766">
    <property type="entry name" value="Thioredoxin_domain"/>
</dbReference>
<proteinExistence type="predicted"/>
<dbReference type="Proteomes" id="UP000199634">
    <property type="component" value="Unassembled WGS sequence"/>
</dbReference>
<dbReference type="GO" id="GO:0017004">
    <property type="term" value="P:cytochrome complex assembly"/>
    <property type="evidence" value="ECO:0007669"/>
    <property type="project" value="UniProtKB-KW"/>
</dbReference>
<dbReference type="InterPro" id="IPR017937">
    <property type="entry name" value="Thioredoxin_CS"/>
</dbReference>
<comment type="subcellular location">
    <subcellularLocation>
        <location evidence="1">Cell envelope</location>
    </subcellularLocation>
</comment>
<dbReference type="Pfam" id="PF00578">
    <property type="entry name" value="AhpC-TSA"/>
    <property type="match status" value="1"/>
</dbReference>
<evidence type="ECO:0000256" key="3">
    <source>
        <dbReference type="ARBA" id="ARBA00023157"/>
    </source>
</evidence>
<keyword evidence="5" id="KW-0732">Signal</keyword>
<keyword evidence="4" id="KW-0676">Redox-active center</keyword>
<keyword evidence="8" id="KW-1185">Reference proteome</keyword>
<dbReference type="SUPFAM" id="SSF52833">
    <property type="entry name" value="Thioredoxin-like"/>
    <property type="match status" value="1"/>
</dbReference>
<dbReference type="RefSeq" id="WP_143037763.1">
    <property type="nucleotide sequence ID" value="NZ_FNXE01000022.1"/>
</dbReference>
<protein>
    <submittedName>
        <fullName evidence="7">Peroxiredoxin</fullName>
    </submittedName>
</protein>
<dbReference type="Pfam" id="PF14289">
    <property type="entry name" value="DUF4369"/>
    <property type="match status" value="1"/>
</dbReference>
<feature type="chain" id="PRO_5011771526" evidence="5">
    <location>
        <begin position="19"/>
        <end position="369"/>
    </location>
</feature>